<dbReference type="SUPFAM" id="SSF56112">
    <property type="entry name" value="Protein kinase-like (PK-like)"/>
    <property type="match status" value="1"/>
</dbReference>
<sequence length="232" mass="24481">MWGGRRAMTPLSAEDPSSIGGYTLLGRLGAGGMGVVYLGVSASGRQVAVKFVRGSYAEDEEFRGRFRQEVAAARRVSGAFTAPVVDGGGAGRRPVRPVLGRHRARPGRRRLLRPLQRLGHRGVGGQRQAAVAEGHGHGEPVGARGVGGVQAGLLREPLRAPAGPGQPHRGGGVAHPRAGRHGRQGDRHPAEPAAGRGRPGGDGRRHGLLPQPERPARLLTDRPPRWDIQRGL</sequence>
<evidence type="ECO:0000313" key="2">
    <source>
        <dbReference type="EMBL" id="CAG7649705.1"/>
    </source>
</evidence>
<feature type="region of interest" description="Disordered" evidence="1">
    <location>
        <begin position="157"/>
        <end position="232"/>
    </location>
</feature>
<evidence type="ECO:0008006" key="4">
    <source>
        <dbReference type="Google" id="ProtNLM"/>
    </source>
</evidence>
<comment type="caution">
    <text evidence="2">The sequence shown here is derived from an EMBL/GenBank/DDBJ whole genome shotgun (WGS) entry which is preliminary data.</text>
</comment>
<proteinExistence type="predicted"/>
<dbReference type="AlphaFoldDB" id="A0A9W4MJ33"/>
<dbReference type="Proteomes" id="UP001153328">
    <property type="component" value="Unassembled WGS sequence"/>
</dbReference>
<name>A0A9W4MJ33_9ACTN</name>
<organism evidence="2 3">
    <name type="scientific">Actinacidiphila bryophytorum</name>
    <dbReference type="NCBI Taxonomy" id="1436133"/>
    <lineage>
        <taxon>Bacteria</taxon>
        <taxon>Bacillati</taxon>
        <taxon>Actinomycetota</taxon>
        <taxon>Actinomycetes</taxon>
        <taxon>Kitasatosporales</taxon>
        <taxon>Streptomycetaceae</taxon>
        <taxon>Actinacidiphila</taxon>
    </lineage>
</organism>
<reference evidence="2" key="1">
    <citation type="submission" date="2021-06" db="EMBL/GenBank/DDBJ databases">
        <authorList>
            <person name="Arsene-Ploetze F."/>
        </authorList>
    </citation>
    <scope>NUCLEOTIDE SEQUENCE</scope>
    <source>
        <strain evidence="2">SBRY1</strain>
    </source>
</reference>
<feature type="region of interest" description="Disordered" evidence="1">
    <location>
        <begin position="121"/>
        <end position="144"/>
    </location>
</feature>
<dbReference type="Gene3D" id="3.30.200.20">
    <property type="entry name" value="Phosphorylase Kinase, domain 1"/>
    <property type="match status" value="1"/>
</dbReference>
<feature type="compositionally biased region" description="Basic and acidic residues" evidence="1">
    <location>
        <begin position="214"/>
        <end position="232"/>
    </location>
</feature>
<dbReference type="InterPro" id="IPR011009">
    <property type="entry name" value="Kinase-like_dom_sf"/>
</dbReference>
<evidence type="ECO:0000256" key="1">
    <source>
        <dbReference type="SAM" id="MobiDB-lite"/>
    </source>
</evidence>
<dbReference type="EMBL" id="CAJVAX010000019">
    <property type="protein sequence ID" value="CAG7649705.1"/>
    <property type="molecule type" value="Genomic_DNA"/>
</dbReference>
<keyword evidence="3" id="KW-1185">Reference proteome</keyword>
<accession>A0A9W4MJ33</accession>
<protein>
    <recommendedName>
        <fullName evidence="4">Protein kinase domain-containing protein</fullName>
    </recommendedName>
</protein>
<gene>
    <name evidence="2" type="ORF">SBRY_50172</name>
</gene>
<evidence type="ECO:0000313" key="3">
    <source>
        <dbReference type="Proteomes" id="UP001153328"/>
    </source>
</evidence>